<accession>A0A498KTX8</accession>
<dbReference type="EMBL" id="RDFA01000004">
    <property type="protein sequence ID" value="RXK48412.1"/>
    <property type="molecule type" value="Genomic_DNA"/>
</dbReference>
<dbReference type="PIRSF" id="PIRSF030471">
    <property type="entry name" value="STR_Vng0742h_prd"/>
    <property type="match status" value="1"/>
</dbReference>
<evidence type="ECO:0000313" key="2">
    <source>
        <dbReference type="EMBL" id="RXK48412.1"/>
    </source>
</evidence>
<dbReference type="Pfam" id="PF10069">
    <property type="entry name" value="DICT"/>
    <property type="match status" value="1"/>
</dbReference>
<proteinExistence type="predicted"/>
<evidence type="ECO:0000313" key="3">
    <source>
        <dbReference type="Proteomes" id="UP000289691"/>
    </source>
</evidence>
<dbReference type="InterPro" id="IPR019278">
    <property type="entry name" value="DICT_dom"/>
</dbReference>
<feature type="domain" description="DICT" evidence="1">
    <location>
        <begin position="99"/>
        <end position="209"/>
    </location>
</feature>
<dbReference type="RefSeq" id="WP_129069251.1">
    <property type="nucleotide sequence ID" value="NZ_RDFA01000004.1"/>
</dbReference>
<organism evidence="2 3">
    <name type="scientific">Halorientalis pallida</name>
    <dbReference type="NCBI Taxonomy" id="2479928"/>
    <lineage>
        <taxon>Archaea</taxon>
        <taxon>Methanobacteriati</taxon>
        <taxon>Methanobacteriota</taxon>
        <taxon>Stenosarchaea group</taxon>
        <taxon>Halobacteria</taxon>
        <taxon>Halobacteriales</taxon>
        <taxon>Haloarculaceae</taxon>
        <taxon>Halorientalis</taxon>
    </lineage>
</organism>
<evidence type="ECO:0000259" key="1">
    <source>
        <dbReference type="Pfam" id="PF10069"/>
    </source>
</evidence>
<name>A0A498KTX8_9EURY</name>
<gene>
    <name evidence="2" type="ORF">EAF64_12085</name>
</gene>
<sequence length="240" mass="26682">MTETLQTFLDDLTAQRRTVTVYAADPPSELAERLADWHVDVRFDHLPSDSGEGFITVRQGDHFLGTVSLETVATLFEPAAGVLDADSTETGSLEPLLKLLDETLFQSVERRQLLAATREFEDRAWRHGQGELHVGFQRPAALAAQRPVYERLAESDLDIHLYFDGAWHAPPIPGVTIHTDGGELGQFWFVAFQPDAAARSQSCGLFARERDPATYGGFWTYDPNRVAALVTYLRATYGDA</sequence>
<dbReference type="Proteomes" id="UP000289691">
    <property type="component" value="Unassembled WGS sequence"/>
</dbReference>
<comment type="caution">
    <text evidence="2">The sequence shown here is derived from an EMBL/GenBank/DDBJ whole genome shotgun (WGS) entry which is preliminary data.</text>
</comment>
<keyword evidence="3" id="KW-1185">Reference proteome</keyword>
<dbReference type="AlphaFoldDB" id="A0A498KTX8"/>
<dbReference type="OrthoDB" id="302327at2157"/>
<protein>
    <submittedName>
        <fullName evidence="2">Sensor protein</fullName>
    </submittedName>
</protein>
<reference evidence="2 3" key="1">
    <citation type="submission" date="2019-01" db="EMBL/GenBank/DDBJ databases">
        <title>Halorientalis sp. F13-25 a new haloarchaeum isolated from hypersaline water.</title>
        <authorList>
            <person name="Ana D.-V."/>
            <person name="Cristina S.-P."/>
            <person name="Antonio V."/>
        </authorList>
    </citation>
    <scope>NUCLEOTIDE SEQUENCE [LARGE SCALE GENOMIC DNA]</scope>
    <source>
        <strain evidence="2 3">F13-25</strain>
    </source>
</reference>
<dbReference type="InterPro" id="IPR016954">
    <property type="entry name" value="Uncharacterised_Vng0742h"/>
</dbReference>